<evidence type="ECO:0000256" key="16">
    <source>
        <dbReference type="HAMAP-Rule" id="MF_01274"/>
    </source>
</evidence>
<dbReference type="InterPro" id="IPR043129">
    <property type="entry name" value="ATPase_NBD"/>
</dbReference>
<evidence type="ECO:0000256" key="7">
    <source>
        <dbReference type="ARBA" id="ARBA00022490"/>
    </source>
</evidence>
<dbReference type="HAMAP" id="MF_01274">
    <property type="entry name" value="Pantothen_kinase_3"/>
    <property type="match status" value="1"/>
</dbReference>
<comment type="subcellular location">
    <subcellularLocation>
        <location evidence="3 16">Cytoplasm</location>
    </subcellularLocation>
</comment>
<sequence>MKLLLDIGLSRVKWARYHNGALQYQGAIEHHGSADHIFYLLENNELSGLKSVCIAFVGEKTIQERLEYLIWKHWQISAEFIVADEEALSIFNGYNHPEELEADRWLAMLALHNESLPVCIIDCGARITIDLLNNLGQHIGGLSFAGLKQLHLAAAQARGQKLTEFLGDDQQDFAEDSFLATNPRDAVLAGSFYSVVATLDRVAQDLQEAFQEGEGLRFVLTGGDAEQLQELLGFATDYRPELIFEGMLAYLQKKNQKKLAV</sequence>
<evidence type="ECO:0000256" key="6">
    <source>
        <dbReference type="ARBA" id="ARBA00012102"/>
    </source>
</evidence>
<evidence type="ECO:0000256" key="4">
    <source>
        <dbReference type="ARBA" id="ARBA00005225"/>
    </source>
</evidence>
<evidence type="ECO:0000256" key="9">
    <source>
        <dbReference type="ARBA" id="ARBA00022741"/>
    </source>
</evidence>
<evidence type="ECO:0000256" key="15">
    <source>
        <dbReference type="ARBA" id="ARBA00040883"/>
    </source>
</evidence>
<comment type="catalytic activity">
    <reaction evidence="1 16">
        <text>(R)-pantothenate + ATP = (R)-4'-phosphopantothenate + ADP + H(+)</text>
        <dbReference type="Rhea" id="RHEA:16373"/>
        <dbReference type="ChEBI" id="CHEBI:10986"/>
        <dbReference type="ChEBI" id="CHEBI:15378"/>
        <dbReference type="ChEBI" id="CHEBI:29032"/>
        <dbReference type="ChEBI" id="CHEBI:30616"/>
        <dbReference type="ChEBI" id="CHEBI:456216"/>
        <dbReference type="EC" id="2.7.1.33"/>
    </reaction>
</comment>
<comment type="function">
    <text evidence="16">Catalyzes the phosphorylation of pantothenate (Pan), the first step in CoA biosynthesis.</text>
</comment>
<dbReference type="PANTHER" id="PTHR34265">
    <property type="entry name" value="TYPE III PANTOTHENATE KINASE"/>
    <property type="match status" value="1"/>
</dbReference>
<dbReference type="AlphaFoldDB" id="A0A1L6TG97"/>
<comment type="pathway">
    <text evidence="4 16">Cofactor biosynthesis; coenzyme A biosynthesis; CoA from (R)-pantothenate: step 1/5.</text>
</comment>
<dbReference type="Pfam" id="PF03309">
    <property type="entry name" value="Pan_kinase"/>
    <property type="match status" value="1"/>
</dbReference>
<evidence type="ECO:0000256" key="11">
    <source>
        <dbReference type="ARBA" id="ARBA00022840"/>
    </source>
</evidence>
<dbReference type="GO" id="GO:0005524">
    <property type="term" value="F:ATP binding"/>
    <property type="evidence" value="ECO:0007669"/>
    <property type="project" value="UniProtKB-UniRule"/>
</dbReference>
<feature type="active site" description="Proton acceptor" evidence="16">
    <location>
        <position position="103"/>
    </location>
</feature>
<evidence type="ECO:0000256" key="10">
    <source>
        <dbReference type="ARBA" id="ARBA00022777"/>
    </source>
</evidence>
<gene>
    <name evidence="16" type="primary">coaX</name>
    <name evidence="17" type="ORF">KU39_251</name>
</gene>
<evidence type="ECO:0000313" key="18">
    <source>
        <dbReference type="Proteomes" id="UP000029558"/>
    </source>
</evidence>
<dbReference type="NCBIfam" id="TIGR00671">
    <property type="entry name" value="baf"/>
    <property type="match status" value="1"/>
</dbReference>
<dbReference type="GO" id="GO:0046872">
    <property type="term" value="F:metal ion binding"/>
    <property type="evidence" value="ECO:0007669"/>
    <property type="project" value="UniProtKB-KW"/>
</dbReference>
<reference evidence="17 18" key="1">
    <citation type="journal article" date="2014" name="Genome Announc.">
        <title>Comparative Genome Analysis of Two Isolates of the Fish Pathogen Piscirickettsia salmonis from Different Hosts Reveals Major Differences in Virulence-Associated Secretion Systems.</title>
        <authorList>
            <person name="Bohle H."/>
            <person name="Henriquez P."/>
            <person name="Grothusen H."/>
            <person name="Navas E."/>
            <person name="Sandoval A."/>
            <person name="Bustamante F."/>
            <person name="Bustos P."/>
            <person name="Mancilla M."/>
        </authorList>
    </citation>
    <scope>NUCLEOTIDE SEQUENCE [LARGE SCALE GENOMIC DNA]</scope>
    <source>
        <strain evidence="18">B1-32597</strain>
    </source>
</reference>
<keyword evidence="13 16" id="KW-0173">Coenzyme A biosynthesis</keyword>
<accession>A0A1L6TG97</accession>
<evidence type="ECO:0000256" key="5">
    <source>
        <dbReference type="ARBA" id="ARBA00011738"/>
    </source>
</evidence>
<dbReference type="PANTHER" id="PTHR34265:SF1">
    <property type="entry name" value="TYPE III PANTOTHENATE KINASE"/>
    <property type="match status" value="1"/>
</dbReference>
<dbReference type="OrthoDB" id="9781305at2"/>
<evidence type="ECO:0000256" key="14">
    <source>
        <dbReference type="ARBA" id="ARBA00038036"/>
    </source>
</evidence>
<comment type="subunit">
    <text evidence="5 16">Homodimer.</text>
</comment>
<dbReference type="GO" id="GO:0005737">
    <property type="term" value="C:cytoplasm"/>
    <property type="evidence" value="ECO:0007669"/>
    <property type="project" value="UniProtKB-SubCell"/>
</dbReference>
<comment type="cofactor">
    <cofactor evidence="16">
        <name>NH4(+)</name>
        <dbReference type="ChEBI" id="CHEBI:28938"/>
    </cofactor>
    <cofactor evidence="16">
        <name>K(+)</name>
        <dbReference type="ChEBI" id="CHEBI:29103"/>
    </cofactor>
    <text evidence="16">A monovalent cation. Ammonium or potassium.</text>
</comment>
<keyword evidence="10 16" id="KW-0418">Kinase</keyword>
<dbReference type="GO" id="GO:0015937">
    <property type="term" value="P:coenzyme A biosynthetic process"/>
    <property type="evidence" value="ECO:0007669"/>
    <property type="project" value="UniProtKB-UniRule"/>
</dbReference>
<evidence type="ECO:0000256" key="1">
    <source>
        <dbReference type="ARBA" id="ARBA00001206"/>
    </source>
</evidence>
<dbReference type="RefSeq" id="WP_027243088.1">
    <property type="nucleotide sequence ID" value="NZ_CP012508.1"/>
</dbReference>
<dbReference type="EMBL" id="CP012508">
    <property type="protein sequence ID" value="ALB21435.1"/>
    <property type="molecule type" value="Genomic_DNA"/>
</dbReference>
<dbReference type="CDD" id="cd24015">
    <property type="entry name" value="ASKHA_NBD_PanK-III"/>
    <property type="match status" value="1"/>
</dbReference>
<feature type="binding site" evidence="16">
    <location>
        <begin position="6"/>
        <end position="13"/>
    </location>
    <ligand>
        <name>ATP</name>
        <dbReference type="ChEBI" id="CHEBI:30616"/>
    </ligand>
</feature>
<evidence type="ECO:0000256" key="3">
    <source>
        <dbReference type="ARBA" id="ARBA00004496"/>
    </source>
</evidence>
<keyword evidence="16" id="KW-0479">Metal-binding</keyword>
<name>A0A1L6TG97_PISSA</name>
<comment type="similarity">
    <text evidence="14 16">Belongs to the type III pantothenate kinase family.</text>
</comment>
<feature type="binding site" evidence="16">
    <location>
        <position position="94"/>
    </location>
    <ligand>
        <name>substrate</name>
    </ligand>
</feature>
<evidence type="ECO:0000313" key="17">
    <source>
        <dbReference type="EMBL" id="ALB21435.1"/>
    </source>
</evidence>
<dbReference type="SUPFAM" id="SSF53067">
    <property type="entry name" value="Actin-like ATPase domain"/>
    <property type="match status" value="2"/>
</dbReference>
<dbReference type="Proteomes" id="UP000029558">
    <property type="component" value="Chromosome"/>
</dbReference>
<feature type="binding site" evidence="16">
    <location>
        <position position="122"/>
    </location>
    <ligand>
        <name>K(+)</name>
        <dbReference type="ChEBI" id="CHEBI:29103"/>
    </ligand>
</feature>
<keyword evidence="7 16" id="KW-0963">Cytoplasm</keyword>
<keyword evidence="8 16" id="KW-0808">Transferase</keyword>
<dbReference type="GO" id="GO:0004594">
    <property type="term" value="F:pantothenate kinase activity"/>
    <property type="evidence" value="ECO:0007669"/>
    <property type="project" value="UniProtKB-UniRule"/>
</dbReference>
<evidence type="ECO:0000256" key="8">
    <source>
        <dbReference type="ARBA" id="ARBA00022679"/>
    </source>
</evidence>
<comment type="cofactor">
    <cofactor evidence="2">
        <name>K(+)</name>
        <dbReference type="ChEBI" id="CHEBI:29103"/>
    </cofactor>
</comment>
<evidence type="ECO:0000256" key="12">
    <source>
        <dbReference type="ARBA" id="ARBA00022958"/>
    </source>
</evidence>
<comment type="caution">
    <text evidence="16">Lacks conserved residue(s) required for the propagation of feature annotation.</text>
</comment>
<keyword evidence="12 16" id="KW-0630">Potassium</keyword>
<dbReference type="EC" id="2.7.1.33" evidence="6 16"/>
<dbReference type="InterPro" id="IPR004619">
    <property type="entry name" value="Type_III_PanK"/>
</dbReference>
<keyword evidence="9 16" id="KW-0547">Nucleotide-binding</keyword>
<evidence type="ECO:0000256" key="13">
    <source>
        <dbReference type="ARBA" id="ARBA00022993"/>
    </source>
</evidence>
<proteinExistence type="inferred from homology"/>
<organism evidence="17 18">
    <name type="scientific">Piscirickettsia salmonis</name>
    <dbReference type="NCBI Taxonomy" id="1238"/>
    <lineage>
        <taxon>Bacteria</taxon>
        <taxon>Pseudomonadati</taxon>
        <taxon>Pseudomonadota</taxon>
        <taxon>Gammaproteobacteria</taxon>
        <taxon>Thiotrichales</taxon>
        <taxon>Piscirickettsiaceae</taxon>
        <taxon>Piscirickettsia</taxon>
    </lineage>
</organism>
<evidence type="ECO:0000256" key="2">
    <source>
        <dbReference type="ARBA" id="ARBA00001958"/>
    </source>
</evidence>
<protein>
    <recommendedName>
        <fullName evidence="15 16">Type III pantothenate kinase</fullName>
        <ecNumber evidence="6 16">2.7.1.33</ecNumber>
    </recommendedName>
    <alternativeName>
        <fullName evidence="16">PanK-III</fullName>
    </alternativeName>
    <alternativeName>
        <fullName evidence="16">Pantothenic acid kinase</fullName>
    </alternativeName>
</protein>
<keyword evidence="11 16" id="KW-0067">ATP-binding</keyword>
<dbReference type="Gene3D" id="3.30.420.40">
    <property type="match status" value="2"/>
</dbReference>